<dbReference type="EMBL" id="UYYB01022303">
    <property type="protein sequence ID" value="VDM71831.1"/>
    <property type="molecule type" value="Genomic_DNA"/>
</dbReference>
<dbReference type="SUPFAM" id="SSF57501">
    <property type="entry name" value="Cystine-knot cytokines"/>
    <property type="match status" value="1"/>
</dbReference>
<evidence type="ECO:0000313" key="2">
    <source>
        <dbReference type="Proteomes" id="UP000270094"/>
    </source>
</evidence>
<sequence>MNHRYFAVTSCVRTRSWRGCEYCKVLIDTQHKVQNNYREILNIIVREGKELQAIYNLQSQMYQLCSSCRAVRHLPNSYFPRVLNEIICGESSCIRGDGRCAQKFLPLKVSDNES</sequence>
<dbReference type="Proteomes" id="UP000270094">
    <property type="component" value="Unassembled WGS sequence"/>
</dbReference>
<protein>
    <submittedName>
        <fullName evidence="1">Uncharacterized protein</fullName>
    </submittedName>
</protein>
<keyword evidence="2" id="KW-1185">Reference proteome</keyword>
<evidence type="ECO:0000313" key="1">
    <source>
        <dbReference type="EMBL" id="VDM71831.1"/>
    </source>
</evidence>
<gene>
    <name evidence="1" type="ORF">SVUK_LOCUS6829</name>
</gene>
<dbReference type="InterPro" id="IPR029034">
    <property type="entry name" value="Cystine-knot_cytokine"/>
</dbReference>
<name>A0A3P7IF46_STRVU</name>
<dbReference type="PANTHER" id="PTHR33995:SF7">
    <property type="entry name" value="BURSICON SUBUNIT ALPHA-RELATED"/>
    <property type="match status" value="1"/>
</dbReference>
<dbReference type="OrthoDB" id="5977230at2759"/>
<reference evidence="1 2" key="1">
    <citation type="submission" date="2018-11" db="EMBL/GenBank/DDBJ databases">
        <authorList>
            <consortium name="Pathogen Informatics"/>
        </authorList>
    </citation>
    <scope>NUCLEOTIDE SEQUENCE [LARGE SCALE GENOMIC DNA]</scope>
</reference>
<dbReference type="PANTHER" id="PTHR33995">
    <property type="entry name" value="PROTEIN CBG18546"/>
    <property type="match status" value="1"/>
</dbReference>
<proteinExistence type="predicted"/>
<dbReference type="AlphaFoldDB" id="A0A3P7IF46"/>
<organism evidence="1 2">
    <name type="scientific">Strongylus vulgaris</name>
    <name type="common">Blood worm</name>
    <dbReference type="NCBI Taxonomy" id="40348"/>
    <lineage>
        <taxon>Eukaryota</taxon>
        <taxon>Metazoa</taxon>
        <taxon>Ecdysozoa</taxon>
        <taxon>Nematoda</taxon>
        <taxon>Chromadorea</taxon>
        <taxon>Rhabditida</taxon>
        <taxon>Rhabditina</taxon>
        <taxon>Rhabditomorpha</taxon>
        <taxon>Strongyloidea</taxon>
        <taxon>Strongylidae</taxon>
        <taxon>Strongylus</taxon>
    </lineage>
</organism>
<accession>A0A3P7IF46</accession>